<evidence type="ECO:0000256" key="2">
    <source>
        <dbReference type="ARBA" id="ARBA00005080"/>
    </source>
</evidence>
<keyword evidence="11" id="KW-1185">Reference proteome</keyword>
<keyword evidence="8" id="KW-0862">Zinc</keyword>
<comment type="catalytic activity">
    <reaction evidence="1 8">
        <text>GTP + H2O = 7,8-dihydroneopterin 3'-triphosphate + formate + H(+)</text>
        <dbReference type="Rhea" id="RHEA:17473"/>
        <dbReference type="ChEBI" id="CHEBI:15377"/>
        <dbReference type="ChEBI" id="CHEBI:15378"/>
        <dbReference type="ChEBI" id="CHEBI:15740"/>
        <dbReference type="ChEBI" id="CHEBI:37565"/>
        <dbReference type="ChEBI" id="CHEBI:58462"/>
        <dbReference type="EC" id="3.5.4.16"/>
    </reaction>
</comment>
<evidence type="ECO:0000256" key="5">
    <source>
        <dbReference type="ARBA" id="ARBA00022723"/>
    </source>
</evidence>
<dbReference type="NCBIfam" id="NF006826">
    <property type="entry name" value="PRK09347.1-3"/>
    <property type="match status" value="1"/>
</dbReference>
<dbReference type="HAMAP" id="MF_00223">
    <property type="entry name" value="FolE"/>
    <property type="match status" value="1"/>
</dbReference>
<feature type="domain" description="GTP cyclohydrolase I" evidence="9">
    <location>
        <begin position="10"/>
        <end position="186"/>
    </location>
</feature>
<evidence type="ECO:0000256" key="6">
    <source>
        <dbReference type="ARBA" id="ARBA00022741"/>
    </source>
</evidence>
<evidence type="ECO:0000256" key="4">
    <source>
        <dbReference type="ARBA" id="ARBA00022563"/>
    </source>
</evidence>
<evidence type="ECO:0000313" key="11">
    <source>
        <dbReference type="Proteomes" id="UP000700059"/>
    </source>
</evidence>
<evidence type="ECO:0000256" key="8">
    <source>
        <dbReference type="HAMAP-Rule" id="MF_00223"/>
    </source>
</evidence>
<keyword evidence="8" id="KW-0342">GTP-binding</keyword>
<organism evidence="10 11">
    <name type="scientific">Helicobacter turcicus</name>
    <dbReference type="NCBI Taxonomy" id="2867412"/>
    <lineage>
        <taxon>Bacteria</taxon>
        <taxon>Pseudomonadati</taxon>
        <taxon>Campylobacterota</taxon>
        <taxon>Epsilonproteobacteria</taxon>
        <taxon>Campylobacterales</taxon>
        <taxon>Helicobacteraceae</taxon>
        <taxon>Helicobacter</taxon>
    </lineage>
</organism>
<dbReference type="NCBIfam" id="NF006825">
    <property type="entry name" value="PRK09347.1-2"/>
    <property type="match status" value="1"/>
</dbReference>
<dbReference type="InterPro" id="IPR020602">
    <property type="entry name" value="GTP_CycHdrlase_I_dom"/>
</dbReference>
<evidence type="ECO:0000259" key="9">
    <source>
        <dbReference type="Pfam" id="PF01227"/>
    </source>
</evidence>
<comment type="subunit">
    <text evidence="8">Homopolymer.</text>
</comment>
<evidence type="ECO:0000256" key="3">
    <source>
        <dbReference type="ARBA" id="ARBA00008085"/>
    </source>
</evidence>
<dbReference type="PROSITE" id="PS00860">
    <property type="entry name" value="GTP_CYCLOHYDROL_1_2"/>
    <property type="match status" value="1"/>
</dbReference>
<dbReference type="Pfam" id="PF01227">
    <property type="entry name" value="GTP_cyclohydroI"/>
    <property type="match status" value="1"/>
</dbReference>
<dbReference type="SUPFAM" id="SSF55620">
    <property type="entry name" value="Tetrahydrobiopterin biosynthesis enzymes-like"/>
    <property type="match status" value="1"/>
</dbReference>
<dbReference type="Proteomes" id="UP000700059">
    <property type="component" value="Unassembled WGS sequence"/>
</dbReference>
<protein>
    <recommendedName>
        <fullName evidence="8">GTP cyclohydrolase 1</fullName>
        <ecNumber evidence="8">3.5.4.16</ecNumber>
    </recommendedName>
    <alternativeName>
        <fullName evidence="8">GTP cyclohydrolase I</fullName>
        <shortName evidence="8">GTP-CH-I</shortName>
    </alternativeName>
</protein>
<sequence>MKKETKDSAEELIRSIFDHIGEDRNREGLLDTPKRVVKSWEHLYSGYKSNPKEILGTVFTEGACDEMVVLRDIEFYSVCEHHMLPFFGRISIGYIPDSKVVGISKLARLVEVYSRRLQIQEKMTAQIADTLMEVLQPKGVMVVAEAKHMCMVMRGVEKQNSQMLTSAIRGLFKSDHRTREEFMGLIRN</sequence>
<dbReference type="InterPro" id="IPR018234">
    <property type="entry name" value="GTP_CycHdrlase_I_CS"/>
</dbReference>
<dbReference type="EC" id="3.5.4.16" evidence="8"/>
<keyword evidence="5 8" id="KW-0479">Metal-binding</keyword>
<feature type="binding site" evidence="8">
    <location>
        <position position="79"/>
    </location>
    <ligand>
        <name>Zn(2+)</name>
        <dbReference type="ChEBI" id="CHEBI:29105"/>
    </ligand>
</feature>
<dbReference type="Gene3D" id="1.10.286.10">
    <property type="match status" value="1"/>
</dbReference>
<dbReference type="PANTHER" id="PTHR11109">
    <property type="entry name" value="GTP CYCLOHYDROLASE I"/>
    <property type="match status" value="1"/>
</dbReference>
<dbReference type="RefSeq" id="WP_221531315.1">
    <property type="nucleotide sequence ID" value="NZ_JAIGYP010000001.1"/>
</dbReference>
<feature type="binding site" evidence="8">
    <location>
        <position position="82"/>
    </location>
    <ligand>
        <name>Zn(2+)</name>
        <dbReference type="ChEBI" id="CHEBI:29105"/>
    </ligand>
</feature>
<name>A0ABS7JL08_9HELI</name>
<evidence type="ECO:0000313" key="10">
    <source>
        <dbReference type="EMBL" id="MBX7490060.1"/>
    </source>
</evidence>
<reference evidence="10 11" key="1">
    <citation type="submission" date="2021-08" db="EMBL/GenBank/DDBJ databases">
        <title>Helicobacter spp. isolated from feces of Anatolian Ground Squirrel (Spermophilus xanthoprymnus) in Turkey.</title>
        <authorList>
            <person name="Aydin F."/>
            <person name="Abay S."/>
            <person name="Kayman T."/>
            <person name="Karakaya E."/>
            <person name="Saticioglu I.B."/>
        </authorList>
    </citation>
    <scope>NUCLEOTIDE SEQUENCE [LARGE SCALE GENOMIC DNA]</scope>
    <source>
        <strain evidence="10 11">Faydin-H70</strain>
    </source>
</reference>
<proteinExistence type="inferred from homology"/>
<keyword evidence="7 8" id="KW-0378">Hydrolase</keyword>
<dbReference type="PROSITE" id="PS00859">
    <property type="entry name" value="GTP_CYCLOHYDROL_1_1"/>
    <property type="match status" value="1"/>
</dbReference>
<keyword evidence="6 8" id="KW-0547">Nucleotide-binding</keyword>
<dbReference type="InterPro" id="IPR043134">
    <property type="entry name" value="GTP-CH-I_N"/>
</dbReference>
<comment type="similarity">
    <text evidence="3 8">Belongs to the GTP cyclohydrolase I family.</text>
</comment>
<comment type="caution">
    <text evidence="10">The sequence shown here is derived from an EMBL/GenBank/DDBJ whole genome shotgun (WGS) entry which is preliminary data.</text>
</comment>
<dbReference type="InterPro" id="IPR043133">
    <property type="entry name" value="GTP-CH-I_C/QueF"/>
</dbReference>
<dbReference type="GO" id="GO:0003934">
    <property type="term" value="F:GTP cyclohydrolase I activity"/>
    <property type="evidence" value="ECO:0007669"/>
    <property type="project" value="UniProtKB-EC"/>
</dbReference>
<evidence type="ECO:0000256" key="1">
    <source>
        <dbReference type="ARBA" id="ARBA00001052"/>
    </source>
</evidence>
<accession>A0ABS7JL08</accession>
<keyword evidence="4 8" id="KW-0554">One-carbon metabolism</keyword>
<dbReference type="EMBL" id="JAIGYQ010000001">
    <property type="protein sequence ID" value="MBX7490060.1"/>
    <property type="molecule type" value="Genomic_DNA"/>
</dbReference>
<feature type="binding site" evidence="8">
    <location>
        <position position="150"/>
    </location>
    <ligand>
        <name>Zn(2+)</name>
        <dbReference type="ChEBI" id="CHEBI:29105"/>
    </ligand>
</feature>
<dbReference type="PANTHER" id="PTHR11109:SF7">
    <property type="entry name" value="GTP CYCLOHYDROLASE 1"/>
    <property type="match status" value="1"/>
</dbReference>
<comment type="pathway">
    <text evidence="2 8">Cofactor biosynthesis; 7,8-dihydroneopterin triphosphate biosynthesis; 7,8-dihydroneopterin triphosphate from GTP: step 1/1.</text>
</comment>
<dbReference type="Gene3D" id="3.30.1130.10">
    <property type="match status" value="1"/>
</dbReference>
<dbReference type="NCBIfam" id="TIGR00063">
    <property type="entry name" value="folE"/>
    <property type="match status" value="1"/>
</dbReference>
<evidence type="ECO:0000256" key="7">
    <source>
        <dbReference type="ARBA" id="ARBA00022801"/>
    </source>
</evidence>
<dbReference type="InterPro" id="IPR001474">
    <property type="entry name" value="GTP_CycHdrlase_I"/>
</dbReference>
<gene>
    <name evidence="8 10" type="primary">folE</name>
    <name evidence="10" type="ORF">K4G57_01015</name>
</gene>